<comment type="caution">
    <text evidence="3">The sequence shown here is derived from an EMBL/GenBank/DDBJ whole genome shotgun (WGS) entry which is preliminary data.</text>
</comment>
<accession>A0A2G9ZLZ7</accession>
<feature type="chain" id="PRO_5013775858" evidence="2">
    <location>
        <begin position="24"/>
        <end position="139"/>
    </location>
</feature>
<proteinExistence type="predicted"/>
<protein>
    <submittedName>
        <fullName evidence="3">Uncharacterized protein</fullName>
    </submittedName>
</protein>
<dbReference type="Pfam" id="PF18895">
    <property type="entry name" value="T4SS_pilin"/>
    <property type="match status" value="1"/>
</dbReference>
<keyword evidence="1" id="KW-1133">Transmembrane helix</keyword>
<evidence type="ECO:0000313" key="3">
    <source>
        <dbReference type="EMBL" id="PIP34187.1"/>
    </source>
</evidence>
<sequence>MCLIFWLMRKFFLAFMSAGLAFGQPFLARADEKGVWANIQCKNSEEVCQLSDLIQLLINAAQIILGLSGSFALLMFVYGGGLWLFSGGQSEQVEKGKKTLVAAVLGLAVVFLSWTIINFILVSLGYKNASQWFKIGGGK</sequence>
<feature type="signal peptide" evidence="2">
    <location>
        <begin position="1"/>
        <end position="23"/>
    </location>
</feature>
<keyword evidence="1" id="KW-0812">Transmembrane</keyword>
<reference evidence="3 4" key="1">
    <citation type="submission" date="2017-09" db="EMBL/GenBank/DDBJ databases">
        <title>Depth-based differentiation of microbial function through sediment-hosted aquifers and enrichment of novel symbionts in the deep terrestrial subsurface.</title>
        <authorList>
            <person name="Probst A.J."/>
            <person name="Ladd B."/>
            <person name="Jarett J.K."/>
            <person name="Geller-Mcgrath D.E."/>
            <person name="Sieber C.M."/>
            <person name="Emerson J.B."/>
            <person name="Anantharaman K."/>
            <person name="Thomas B.C."/>
            <person name="Malmstrom R."/>
            <person name="Stieglmeier M."/>
            <person name="Klingl A."/>
            <person name="Woyke T."/>
            <person name="Ryan C.M."/>
            <person name="Banfield J.F."/>
        </authorList>
    </citation>
    <scope>NUCLEOTIDE SEQUENCE [LARGE SCALE GENOMIC DNA]</scope>
    <source>
        <strain evidence="3">CG23_combo_of_CG06-09_8_20_14_all_49_15</strain>
    </source>
</reference>
<keyword evidence="1" id="KW-0472">Membrane</keyword>
<evidence type="ECO:0000256" key="2">
    <source>
        <dbReference type="SAM" id="SignalP"/>
    </source>
</evidence>
<feature type="transmembrane region" description="Helical" evidence="1">
    <location>
        <begin position="100"/>
        <end position="124"/>
    </location>
</feature>
<feature type="transmembrane region" description="Helical" evidence="1">
    <location>
        <begin position="54"/>
        <end position="79"/>
    </location>
</feature>
<name>A0A2G9ZLZ7_9BACT</name>
<evidence type="ECO:0000313" key="4">
    <source>
        <dbReference type="Proteomes" id="UP000230729"/>
    </source>
</evidence>
<keyword evidence="2" id="KW-0732">Signal</keyword>
<dbReference type="AlphaFoldDB" id="A0A2G9ZLZ7"/>
<dbReference type="InterPro" id="IPR043993">
    <property type="entry name" value="T4SS_pilin"/>
</dbReference>
<evidence type="ECO:0000256" key="1">
    <source>
        <dbReference type="SAM" id="Phobius"/>
    </source>
</evidence>
<gene>
    <name evidence="3" type="ORF">COX22_00335</name>
</gene>
<dbReference type="EMBL" id="PCSD01000004">
    <property type="protein sequence ID" value="PIP34187.1"/>
    <property type="molecule type" value="Genomic_DNA"/>
</dbReference>
<dbReference type="Proteomes" id="UP000230729">
    <property type="component" value="Unassembled WGS sequence"/>
</dbReference>
<organism evidence="3 4">
    <name type="scientific">Candidatus Falkowbacteria bacterium CG23_combo_of_CG06-09_8_20_14_all_49_15</name>
    <dbReference type="NCBI Taxonomy" id="1974572"/>
    <lineage>
        <taxon>Bacteria</taxon>
        <taxon>Candidatus Falkowiibacteriota</taxon>
    </lineage>
</organism>